<sequence>MSFTISNSKDLKINKKRVKKKKSKLSKGINYLPHLRIVRLRGSWFVLDTNKNKMIYKFSYRCDDHNNYC</sequence>
<keyword evidence="2" id="KW-1185">Reference proteome</keyword>
<dbReference type="Proteomes" id="UP000027120">
    <property type="component" value="Unassembled WGS sequence"/>
</dbReference>
<proteinExistence type="predicted"/>
<organism evidence="1 2">
    <name type="scientific">Citrus sinensis</name>
    <name type="common">Sweet orange</name>
    <name type="synonym">Citrus aurantium var. sinensis</name>
    <dbReference type="NCBI Taxonomy" id="2711"/>
    <lineage>
        <taxon>Eukaryota</taxon>
        <taxon>Viridiplantae</taxon>
        <taxon>Streptophyta</taxon>
        <taxon>Embryophyta</taxon>
        <taxon>Tracheophyta</taxon>
        <taxon>Spermatophyta</taxon>
        <taxon>Magnoliopsida</taxon>
        <taxon>eudicotyledons</taxon>
        <taxon>Gunneridae</taxon>
        <taxon>Pentapetalae</taxon>
        <taxon>rosids</taxon>
        <taxon>malvids</taxon>
        <taxon>Sapindales</taxon>
        <taxon>Rutaceae</taxon>
        <taxon>Aurantioideae</taxon>
        <taxon>Citrus</taxon>
    </lineage>
</organism>
<dbReference type="AlphaFoldDB" id="A0A067FWQ2"/>
<dbReference type="EMBL" id="KK784896">
    <property type="protein sequence ID" value="KDO67631.1"/>
    <property type="molecule type" value="Genomic_DNA"/>
</dbReference>
<evidence type="ECO:0000313" key="1">
    <source>
        <dbReference type="EMBL" id="KDO67631.1"/>
    </source>
</evidence>
<protein>
    <submittedName>
        <fullName evidence="1">Uncharacterized protein</fullName>
    </submittedName>
</protein>
<name>A0A067FWQ2_CITSI</name>
<gene>
    <name evidence="1" type="ORF">CISIN_1g035257mg</name>
</gene>
<dbReference type="SMR" id="A0A067FWQ2"/>
<accession>A0A067FWQ2</accession>
<evidence type="ECO:0000313" key="2">
    <source>
        <dbReference type="Proteomes" id="UP000027120"/>
    </source>
</evidence>
<reference evidence="1 2" key="1">
    <citation type="submission" date="2014-04" db="EMBL/GenBank/DDBJ databases">
        <authorList>
            <consortium name="International Citrus Genome Consortium"/>
            <person name="Gmitter F."/>
            <person name="Chen C."/>
            <person name="Farmerie W."/>
            <person name="Harkins T."/>
            <person name="Desany B."/>
            <person name="Mohiuddin M."/>
            <person name="Kodira C."/>
            <person name="Borodovsky M."/>
            <person name="Lomsadze A."/>
            <person name="Burns P."/>
            <person name="Jenkins J."/>
            <person name="Prochnik S."/>
            <person name="Shu S."/>
            <person name="Chapman J."/>
            <person name="Pitluck S."/>
            <person name="Schmutz J."/>
            <person name="Rokhsar D."/>
        </authorList>
    </citation>
    <scope>NUCLEOTIDE SEQUENCE</scope>
</reference>